<dbReference type="SMART" id="SM00008">
    <property type="entry name" value="HormR"/>
    <property type="match status" value="1"/>
</dbReference>
<dbReference type="InterPro" id="IPR017981">
    <property type="entry name" value="GPCR_2-like_7TM"/>
</dbReference>
<evidence type="ECO:0000256" key="10">
    <source>
        <dbReference type="ARBA" id="ARBA00023224"/>
    </source>
</evidence>
<dbReference type="PROSITE" id="PS50261">
    <property type="entry name" value="G_PROTEIN_RECEP_F2_4"/>
    <property type="match status" value="1"/>
</dbReference>
<evidence type="ECO:0000256" key="8">
    <source>
        <dbReference type="ARBA" id="ARBA00023170"/>
    </source>
</evidence>
<feature type="transmembrane region" description="Helical" evidence="11">
    <location>
        <begin position="183"/>
        <end position="204"/>
    </location>
</feature>
<dbReference type="GO" id="GO:0008528">
    <property type="term" value="F:G protein-coupled peptide receptor activity"/>
    <property type="evidence" value="ECO:0007669"/>
    <property type="project" value="TreeGrafter"/>
</dbReference>
<comment type="subcellular location">
    <subcellularLocation>
        <location evidence="1">Cell membrane</location>
        <topology evidence="1">Multi-pass membrane protein</topology>
    </subcellularLocation>
</comment>
<dbReference type="AlphaFoldDB" id="A0A8C4WRI0"/>
<name>A0A8C4WRI0_EPTBU</name>
<keyword evidence="7 11" id="KW-0472">Membrane</keyword>
<feature type="domain" description="G-protein coupled receptors family 2 profile 2" evidence="13">
    <location>
        <begin position="108"/>
        <end position="299"/>
    </location>
</feature>
<evidence type="ECO:0000256" key="11">
    <source>
        <dbReference type="SAM" id="Phobius"/>
    </source>
</evidence>
<dbReference type="GO" id="GO:0007166">
    <property type="term" value="P:cell surface receptor signaling pathway"/>
    <property type="evidence" value="ECO:0007669"/>
    <property type="project" value="InterPro"/>
</dbReference>
<reference evidence="14" key="1">
    <citation type="submission" date="2025-08" db="UniProtKB">
        <authorList>
            <consortium name="Ensembl"/>
        </authorList>
    </citation>
    <scope>IDENTIFICATION</scope>
</reference>
<dbReference type="Pfam" id="PF00002">
    <property type="entry name" value="7tm_2"/>
    <property type="match status" value="1"/>
</dbReference>
<dbReference type="PROSITE" id="PS50227">
    <property type="entry name" value="G_PROTEIN_RECEP_F2_3"/>
    <property type="match status" value="1"/>
</dbReference>
<accession>A0A8C4WRI0</accession>
<dbReference type="PANTHER" id="PTHR45620">
    <property type="entry name" value="PDF RECEPTOR-LIKE PROTEIN-RELATED"/>
    <property type="match status" value="1"/>
</dbReference>
<keyword evidence="6" id="KW-0297">G-protein coupled receptor</keyword>
<reference evidence="14" key="2">
    <citation type="submission" date="2025-09" db="UniProtKB">
        <authorList>
            <consortium name="Ensembl"/>
        </authorList>
    </citation>
    <scope>IDENTIFICATION</scope>
</reference>
<dbReference type="Gene3D" id="4.10.1240.10">
    <property type="entry name" value="GPCR, family 2, extracellular hormone receptor domain"/>
    <property type="match status" value="1"/>
</dbReference>
<evidence type="ECO:0000256" key="7">
    <source>
        <dbReference type="ARBA" id="ARBA00023136"/>
    </source>
</evidence>
<evidence type="ECO:0000256" key="1">
    <source>
        <dbReference type="ARBA" id="ARBA00004651"/>
    </source>
</evidence>
<dbReference type="InterPro" id="IPR050332">
    <property type="entry name" value="GPCR_2"/>
</dbReference>
<evidence type="ECO:0000256" key="2">
    <source>
        <dbReference type="ARBA" id="ARBA00005314"/>
    </source>
</evidence>
<organism evidence="14 15">
    <name type="scientific">Eptatretus burgeri</name>
    <name type="common">Inshore hagfish</name>
    <dbReference type="NCBI Taxonomy" id="7764"/>
    <lineage>
        <taxon>Eukaryota</taxon>
        <taxon>Metazoa</taxon>
        <taxon>Chordata</taxon>
        <taxon>Craniata</taxon>
        <taxon>Vertebrata</taxon>
        <taxon>Cyclostomata</taxon>
        <taxon>Myxini</taxon>
        <taxon>Myxiniformes</taxon>
        <taxon>Myxinidae</taxon>
        <taxon>Eptatretinae</taxon>
        <taxon>Eptatretus</taxon>
    </lineage>
</organism>
<evidence type="ECO:0000313" key="15">
    <source>
        <dbReference type="Proteomes" id="UP000694388"/>
    </source>
</evidence>
<protein>
    <submittedName>
        <fullName evidence="14">Vasoactive intestinal peptide receptor 1b</fullName>
    </submittedName>
</protein>
<dbReference type="PROSITE" id="PS00649">
    <property type="entry name" value="G_PROTEIN_RECEP_F2_1"/>
    <property type="match status" value="1"/>
</dbReference>
<feature type="transmembrane region" description="Helical" evidence="11">
    <location>
        <begin position="114"/>
        <end position="133"/>
    </location>
</feature>
<dbReference type="InterPro" id="IPR000832">
    <property type="entry name" value="GPCR_2_secretin-like"/>
</dbReference>
<feature type="transmembrane region" description="Helical" evidence="11">
    <location>
        <begin position="145"/>
        <end position="163"/>
    </location>
</feature>
<evidence type="ECO:0000313" key="14">
    <source>
        <dbReference type="Ensembl" id="ENSEBUP00000008946.1"/>
    </source>
</evidence>
<dbReference type="Gene3D" id="1.20.1070.10">
    <property type="entry name" value="Rhodopsin 7-helix transmembrane proteins"/>
    <property type="match status" value="1"/>
</dbReference>
<evidence type="ECO:0000256" key="3">
    <source>
        <dbReference type="ARBA" id="ARBA00022475"/>
    </source>
</evidence>
<dbReference type="Ensembl" id="ENSEBUT00000009461.1">
    <property type="protein sequence ID" value="ENSEBUP00000008946.1"/>
    <property type="gene ID" value="ENSEBUG00000005783.1"/>
</dbReference>
<dbReference type="InterPro" id="IPR001879">
    <property type="entry name" value="GPCR_2_extracellular_dom"/>
</dbReference>
<evidence type="ECO:0000256" key="6">
    <source>
        <dbReference type="ARBA" id="ARBA00023040"/>
    </source>
</evidence>
<keyword evidence="3" id="KW-1003">Cell membrane</keyword>
<dbReference type="GeneTree" id="ENSGT00940000156402"/>
<dbReference type="Proteomes" id="UP000694388">
    <property type="component" value="Unplaced"/>
</dbReference>
<keyword evidence="5 11" id="KW-1133">Transmembrane helix</keyword>
<dbReference type="InterPro" id="IPR017983">
    <property type="entry name" value="GPCR_2_secretin-like_CS"/>
</dbReference>
<feature type="domain" description="G-protein coupled receptors family 2 profile 1" evidence="12">
    <location>
        <begin position="20"/>
        <end position="94"/>
    </location>
</feature>
<sequence>MDILNSECLFFLNVKKKEEDCRSTPHTHNISGCAILWDKLACWEPTAFGTTVNLTCPDYVPFFNNHLGRVWRNCTTDGWSDEFPTYMDACDYKANDFDQAEYKMLFTLKDVYTVGYSTSLGALLLAIVILLAFRRLHCTRNYIHVNFFFSFILRGISIFIKDIFVLQKDCETPLVWCRSSMVFLHYCVMATFSWMLVEAIYLQMLLSVSFSTYKYFWCYVFLGWGAPAFFATIWLLYQLKYNNNGCWILLKNNSSWWIINGPIFLSIIINVIIFLSIIKVLIMKLRLPVGGSSMSHTFR</sequence>
<dbReference type="SUPFAM" id="SSF111418">
    <property type="entry name" value="Hormone receptor domain"/>
    <property type="match status" value="1"/>
</dbReference>
<evidence type="ECO:0000256" key="9">
    <source>
        <dbReference type="ARBA" id="ARBA00023180"/>
    </source>
</evidence>
<evidence type="ECO:0000259" key="13">
    <source>
        <dbReference type="PROSITE" id="PS50261"/>
    </source>
</evidence>
<feature type="transmembrane region" description="Helical" evidence="11">
    <location>
        <begin position="216"/>
        <end position="237"/>
    </location>
</feature>
<keyword evidence="8" id="KW-0675">Receptor</keyword>
<proteinExistence type="inferred from homology"/>
<feature type="transmembrane region" description="Helical" evidence="11">
    <location>
        <begin position="257"/>
        <end position="278"/>
    </location>
</feature>
<evidence type="ECO:0000256" key="5">
    <source>
        <dbReference type="ARBA" id="ARBA00022989"/>
    </source>
</evidence>
<dbReference type="GO" id="GO:0005886">
    <property type="term" value="C:plasma membrane"/>
    <property type="evidence" value="ECO:0007669"/>
    <property type="project" value="UniProtKB-SubCell"/>
</dbReference>
<dbReference type="InterPro" id="IPR036445">
    <property type="entry name" value="GPCR_2_extracell_dom_sf"/>
</dbReference>
<keyword evidence="15" id="KW-1185">Reference proteome</keyword>
<keyword evidence="4 11" id="KW-0812">Transmembrane</keyword>
<dbReference type="GO" id="GO:0007188">
    <property type="term" value="P:adenylate cyclase-modulating G protein-coupled receptor signaling pathway"/>
    <property type="evidence" value="ECO:0007669"/>
    <property type="project" value="TreeGrafter"/>
</dbReference>
<keyword evidence="10" id="KW-0807">Transducer</keyword>
<keyword evidence="9" id="KW-0325">Glycoprotein</keyword>
<evidence type="ECO:0000259" key="12">
    <source>
        <dbReference type="PROSITE" id="PS50227"/>
    </source>
</evidence>
<dbReference type="Pfam" id="PF02793">
    <property type="entry name" value="HRM"/>
    <property type="match status" value="1"/>
</dbReference>
<dbReference type="OMA" id="ECKPIVE"/>
<dbReference type="PRINTS" id="PR00249">
    <property type="entry name" value="GPCRSECRETIN"/>
</dbReference>
<dbReference type="GO" id="GO:0017046">
    <property type="term" value="F:peptide hormone binding"/>
    <property type="evidence" value="ECO:0007669"/>
    <property type="project" value="TreeGrafter"/>
</dbReference>
<comment type="similarity">
    <text evidence="2">Belongs to the G-protein coupled receptor 2 family.</text>
</comment>
<evidence type="ECO:0000256" key="4">
    <source>
        <dbReference type="ARBA" id="ARBA00022692"/>
    </source>
</evidence>
<dbReference type="PANTHER" id="PTHR45620:SF1">
    <property type="entry name" value="G-PROTEIN COUPLED RECEPTORS FAMILY 2 PROFILE 2 DOMAIN-CONTAINING PROTEIN"/>
    <property type="match status" value="1"/>
</dbReference>